<keyword evidence="1" id="KW-0812">Transmembrane</keyword>
<evidence type="ECO:0008006" key="4">
    <source>
        <dbReference type="Google" id="ProtNLM"/>
    </source>
</evidence>
<organism evidence="2 3">
    <name type="scientific">Tritrichomonas musculus</name>
    <dbReference type="NCBI Taxonomy" id="1915356"/>
    <lineage>
        <taxon>Eukaryota</taxon>
        <taxon>Metamonada</taxon>
        <taxon>Parabasalia</taxon>
        <taxon>Tritrichomonadida</taxon>
        <taxon>Tritrichomonadidae</taxon>
        <taxon>Tritrichomonas</taxon>
    </lineage>
</organism>
<evidence type="ECO:0000313" key="2">
    <source>
        <dbReference type="EMBL" id="KAK8895072.1"/>
    </source>
</evidence>
<gene>
    <name evidence="2" type="ORF">M9Y10_023514</name>
</gene>
<feature type="transmembrane region" description="Helical" evidence="1">
    <location>
        <begin position="966"/>
        <end position="988"/>
    </location>
</feature>
<proteinExistence type="predicted"/>
<feature type="transmembrane region" description="Helical" evidence="1">
    <location>
        <begin position="186"/>
        <end position="204"/>
    </location>
</feature>
<feature type="transmembrane region" description="Helical" evidence="1">
    <location>
        <begin position="544"/>
        <end position="567"/>
    </location>
</feature>
<feature type="transmembrane region" description="Helical" evidence="1">
    <location>
        <begin position="76"/>
        <end position="98"/>
    </location>
</feature>
<reference evidence="2 3" key="1">
    <citation type="submission" date="2024-04" db="EMBL/GenBank/DDBJ databases">
        <title>Tritrichomonas musculus Genome.</title>
        <authorList>
            <person name="Alves-Ferreira E."/>
            <person name="Grigg M."/>
            <person name="Lorenzi H."/>
            <person name="Galac M."/>
        </authorList>
    </citation>
    <scope>NUCLEOTIDE SEQUENCE [LARGE SCALE GENOMIC DNA]</scope>
    <source>
        <strain evidence="2 3">EAF2021</strain>
    </source>
</reference>
<evidence type="ECO:0000256" key="1">
    <source>
        <dbReference type="SAM" id="Phobius"/>
    </source>
</evidence>
<dbReference type="EMBL" id="JAPFFF010000003">
    <property type="protein sequence ID" value="KAK8895072.1"/>
    <property type="molecule type" value="Genomic_DNA"/>
</dbReference>
<feature type="transmembrane region" description="Helical" evidence="1">
    <location>
        <begin position="721"/>
        <end position="747"/>
    </location>
</feature>
<evidence type="ECO:0000313" key="3">
    <source>
        <dbReference type="Proteomes" id="UP001470230"/>
    </source>
</evidence>
<name>A0ABR2KVB8_9EUKA</name>
<feature type="transmembrane region" description="Helical" evidence="1">
    <location>
        <begin position="110"/>
        <end position="140"/>
    </location>
</feature>
<keyword evidence="1" id="KW-0472">Membrane</keyword>
<feature type="transmembrane region" description="Helical" evidence="1">
    <location>
        <begin position="241"/>
        <end position="260"/>
    </location>
</feature>
<keyword evidence="1" id="KW-1133">Transmembrane helix</keyword>
<feature type="transmembrane region" description="Helical" evidence="1">
    <location>
        <begin position="41"/>
        <end position="64"/>
    </location>
</feature>
<feature type="transmembrane region" description="Helical" evidence="1">
    <location>
        <begin position="216"/>
        <end position="235"/>
    </location>
</feature>
<dbReference type="Proteomes" id="UP001470230">
    <property type="component" value="Unassembled WGS sequence"/>
</dbReference>
<keyword evidence="3" id="KW-1185">Reference proteome</keyword>
<feature type="transmembrane region" description="Helical" evidence="1">
    <location>
        <begin position="814"/>
        <end position="833"/>
    </location>
</feature>
<comment type="caution">
    <text evidence="2">The sequence shown here is derived from an EMBL/GenBank/DDBJ whole genome shotgun (WGS) entry which is preliminary data.</text>
</comment>
<accession>A0ABR2KVB8</accession>
<protein>
    <recommendedName>
        <fullName evidence="4">Piezo non-specific cation channel R-Ras-binding domain-containing protein</fullName>
    </recommendedName>
</protein>
<sequence>MLTVFFSSQPTLMVDFSENQNPGIHTLLVFLFVSWFDSATFSLFDSGILLLVQIILFILIYVALRKKRFGFYTSVIHLKLIYYSILIITYGISVPLYFRISLSLDYLILYPGAVGIFSLILVLITFFFHFIIIYIQSVFLDQFDFIPESTFSLYEGKSSPLFRLIHFLSILSCFITPIIPNIDVRQGVAFLTLAIAVIGFYFRVLPCPHFSILGQFLDTSFLWFTAPILIIKSFLGKFKNYLIAIFFGLEIMYFLVLYMIRKQISKRSIEIFNIFANCHVSSSTFSSSGISPHNYVTVIRSYALTIADPNVFEQFRQMQQLFDKRASIQIEIIRFLGLFPSKRSQMLEEIQNTTSKNLYNRFMLHLFSEKLTALTMNSTEADRSAAFDLYSAYTTKMCKYWKCRYRKQKMKSFTNGMVAITLRMELKHEIKVLLEKYPFDPKVRKMYVNFLIIASGDTEEIKNQQSILHELEGNSPSITDPMLHNVSSFNPRILRYLTKSERETCSCITTIRVKSPPTFAINSGNENENKNEIVRSLEKPPRSCLITTVIPHIYMAILLIVFTSLLIEYEYKSSVISERTFEVNNLTIDRFYIGSATFFLPFTNIRQLIQNEVNLDSDFQFLPSQMTDSQCCNYFIDLEEKEREYFSNNPSLVDFSAYCVSSSIELYLKNEEKTLCELAQSLNEDPSYETKYQFKTMISALSNTSNQIQLELRNFTKRDRFVWLLILFFVGFIITSFIEFIGFYVYLNSQMSEFYHFFAFLGSDERKDLIEEGRAEDSWEILKDRNSRSPTFSEVSVRIRNISYVMKPNFFFDLSSWVCLLILLFDIAVPHLIRVESQSKNHKKFDDTYTMVQYVIYLMMNITSSILGDPLDVNLCRLLAHNLTVSGHPISYQYANYSIPGIGSIQKMTSHVTVSYLVERYLNGSLSNSDIEDIFVPSLFDFARYSVIEVFVKEANTREIFHEEAVISFSLAIFIIIIIFLISGVMHFKEINSSISKLFIFPKSYFEADIVNKQNHSSNDDDNELNLKKNLEQIPDNLLVITIITDTKKIYSVSDNSINIISKQSSLLINTNFFDLFSPTPDNDPNFLILKSSDKKKCKVFKVKIIEKGQITHYLLLDDSSKVLSSLPNVTPALQLSNFMTPFFAEQFASENVRSVLLNDSFFIFIKIKVIGVDINTIESVYASFFAQLTKSFSNVKCIKVDGSLIELAISNTPSVLTALFLMRDIFNNPKSSVGIHSVFIDHIEEARFTLNTTDEPCVICENKEIENDETILYKIDLNNIALNVSLASQLPDELKSVKFRNVPVDFACQNFTSVISYSFNEFLDLMARSYI</sequence>